<evidence type="ECO:0000259" key="7">
    <source>
        <dbReference type="Pfam" id="PF00753"/>
    </source>
</evidence>
<dbReference type="GO" id="GO:0005886">
    <property type="term" value="C:plasma membrane"/>
    <property type="evidence" value="ECO:0007669"/>
    <property type="project" value="UniProtKB-SubCell"/>
</dbReference>
<dbReference type="InterPro" id="IPR001279">
    <property type="entry name" value="Metallo-B-lactamas"/>
</dbReference>
<evidence type="ECO:0000256" key="5">
    <source>
        <dbReference type="ARBA" id="ARBA00023136"/>
    </source>
</evidence>
<feature type="transmembrane region" description="Helical" evidence="6">
    <location>
        <begin position="271"/>
        <end position="290"/>
    </location>
</feature>
<protein>
    <submittedName>
        <fullName evidence="9">ComEC family competence protein</fullName>
    </submittedName>
</protein>
<dbReference type="Proteomes" id="UP000289841">
    <property type="component" value="Chromosome"/>
</dbReference>
<sequence length="682" mass="80249">MKKYLTLLQSNPLYYYGIAVFIFLISLNSYLLFILLISYLYYFRRRYHFITMIVLISFILILIFKYNETKNQKMINNITFLIVDIKEYDKKSVITLYNKNKRYNLKTNKNYKLGSYLLVSGEIKEYDHLRIPNGFDAYKYYQGKGILGEIVNYQISDLPNYNYLYYIQEKIRNIDSNEYLKIFFQGEKSEVNDDLKILNITHYLSLSGIHLYLLIEILKFFMRQFDLKKQDYYITSMLLIVCIITNYKMTILRFVVYYIFRMINRFKNLKLDDLSLLNLSFLFLICLFPFNMFSQGFLLMYLLGNAILLLRPIYADKSFVLKNVIISSIISIILIPFNNSINVLSILLSPIFLLGIIYILLPYSIIIAVVPSFSVLNIDVIFEKVIQYIADRRINFNFSIPTMSAYAKILFYTILILIFFVSNKKRIILVFLQAFIMIIPIIKIKTSSPTLYFLDVGQGDSAVYISGEVVIVVDAYKNVSGFLKSLGIKRINYLIITHSDNDHSEEANTLIDNFLIDNIIINKHDEKYRIYNKNILEVDAGYIINYKEVIMEFYGPIRRYDSTNNNSLVFKLKYFDSEVLFTGDIEKEAEIDIANYYGDRLKSNILKIAHHGSNTSTSKEILLYIKPEIAIISLGKNNKYGFPNSEVIQNLYKEKVMIYRTDQDTTLIYKDNIFYKCYEKGW</sequence>
<keyword evidence="10" id="KW-1185">Reference proteome</keyword>
<dbReference type="OrthoDB" id="9761531at2"/>
<accession>A0A449BE18</accession>
<evidence type="ECO:0000256" key="3">
    <source>
        <dbReference type="ARBA" id="ARBA00022692"/>
    </source>
</evidence>
<feature type="transmembrane region" description="Helical" evidence="6">
    <location>
        <begin position="427"/>
        <end position="444"/>
    </location>
</feature>
<feature type="transmembrane region" description="Helical" evidence="6">
    <location>
        <begin position="203"/>
        <end position="222"/>
    </location>
</feature>
<dbReference type="Gene3D" id="3.60.15.10">
    <property type="entry name" value="Ribonuclease Z/Hydroxyacylglutathione hydrolase-like"/>
    <property type="match status" value="1"/>
</dbReference>
<dbReference type="AlphaFoldDB" id="A0A449BE18"/>
<feature type="transmembrane region" description="Helical" evidence="6">
    <location>
        <begin position="47"/>
        <end position="64"/>
    </location>
</feature>
<feature type="transmembrane region" description="Helical" evidence="6">
    <location>
        <begin position="396"/>
        <end position="421"/>
    </location>
</feature>
<dbReference type="InterPro" id="IPR035681">
    <property type="entry name" value="ComA-like_MBL"/>
</dbReference>
<keyword evidence="4 6" id="KW-1133">Transmembrane helix</keyword>
<name>A0A449BE18_HAPAX</name>
<keyword evidence="2" id="KW-1003">Cell membrane</keyword>
<dbReference type="SUPFAM" id="SSF56281">
    <property type="entry name" value="Metallo-hydrolase/oxidoreductase"/>
    <property type="match status" value="1"/>
</dbReference>
<feature type="domain" description="Metallo-beta-lactamase" evidence="7">
    <location>
        <begin position="456"/>
        <end position="635"/>
    </location>
</feature>
<evidence type="ECO:0000256" key="1">
    <source>
        <dbReference type="ARBA" id="ARBA00004651"/>
    </source>
</evidence>
<dbReference type="CDD" id="cd07731">
    <property type="entry name" value="ComA-like_MBL-fold"/>
    <property type="match status" value="1"/>
</dbReference>
<dbReference type="PANTHER" id="PTHR30619">
    <property type="entry name" value="DNA INTERNALIZATION/COMPETENCE PROTEIN COMEC/REC2"/>
    <property type="match status" value="1"/>
</dbReference>
<evidence type="ECO:0000256" key="2">
    <source>
        <dbReference type="ARBA" id="ARBA00022475"/>
    </source>
</evidence>
<organism evidence="9 10">
    <name type="scientific">Haploplasma axanthum</name>
    <name type="common">Acholeplasma axanthum</name>
    <dbReference type="NCBI Taxonomy" id="29552"/>
    <lineage>
        <taxon>Bacteria</taxon>
        <taxon>Bacillati</taxon>
        <taxon>Mycoplasmatota</taxon>
        <taxon>Mollicutes</taxon>
        <taxon>Acholeplasmatales</taxon>
        <taxon>Acholeplasmataceae</taxon>
        <taxon>Haploplasma</taxon>
    </lineage>
</organism>
<dbReference type="STRING" id="1278311.GCA_000428705_00338"/>
<dbReference type="EMBL" id="LR215048">
    <property type="protein sequence ID" value="VEU80675.1"/>
    <property type="molecule type" value="Genomic_DNA"/>
</dbReference>
<dbReference type="Pfam" id="PF03772">
    <property type="entry name" value="Competence"/>
    <property type="match status" value="1"/>
</dbReference>
<dbReference type="InterPro" id="IPR052159">
    <property type="entry name" value="Competence_DNA_uptake"/>
</dbReference>
<reference evidence="9 10" key="1">
    <citation type="submission" date="2019-01" db="EMBL/GenBank/DDBJ databases">
        <authorList>
            <consortium name="Pathogen Informatics"/>
        </authorList>
    </citation>
    <scope>NUCLEOTIDE SEQUENCE [LARGE SCALE GENOMIC DNA]</scope>
    <source>
        <strain evidence="9 10">NCTC10138</strain>
    </source>
</reference>
<evidence type="ECO:0000256" key="4">
    <source>
        <dbReference type="ARBA" id="ARBA00022989"/>
    </source>
</evidence>
<evidence type="ECO:0000256" key="6">
    <source>
        <dbReference type="SAM" id="Phobius"/>
    </source>
</evidence>
<feature type="transmembrane region" description="Helical" evidence="6">
    <location>
        <begin position="343"/>
        <end position="376"/>
    </location>
</feature>
<dbReference type="PANTHER" id="PTHR30619:SF7">
    <property type="entry name" value="BETA-LACTAMASE DOMAIN PROTEIN"/>
    <property type="match status" value="1"/>
</dbReference>
<feature type="transmembrane region" description="Helical" evidence="6">
    <location>
        <begin position="319"/>
        <end position="337"/>
    </location>
</feature>
<comment type="subcellular location">
    <subcellularLocation>
        <location evidence="1">Cell membrane</location>
        <topology evidence="1">Multi-pass membrane protein</topology>
    </subcellularLocation>
</comment>
<evidence type="ECO:0000313" key="10">
    <source>
        <dbReference type="Proteomes" id="UP000289841"/>
    </source>
</evidence>
<feature type="transmembrane region" description="Helical" evidence="6">
    <location>
        <begin position="234"/>
        <end position="259"/>
    </location>
</feature>
<dbReference type="KEGG" id="aaxa:NCTC10138_01055"/>
<feature type="transmembrane region" description="Helical" evidence="6">
    <location>
        <begin position="12"/>
        <end position="41"/>
    </location>
</feature>
<dbReference type="InterPro" id="IPR036866">
    <property type="entry name" value="RibonucZ/Hydroxyglut_hydro"/>
</dbReference>
<evidence type="ECO:0000313" key="9">
    <source>
        <dbReference type="EMBL" id="VEU80675.1"/>
    </source>
</evidence>
<feature type="domain" description="ComEC/Rec2-related protein" evidence="8">
    <location>
        <begin position="188"/>
        <end position="422"/>
    </location>
</feature>
<keyword evidence="3 6" id="KW-0812">Transmembrane</keyword>
<dbReference type="InterPro" id="IPR004477">
    <property type="entry name" value="ComEC_N"/>
</dbReference>
<gene>
    <name evidence="9" type="ORF">NCTC10138_01055</name>
</gene>
<dbReference type="Pfam" id="PF00753">
    <property type="entry name" value="Lactamase_B"/>
    <property type="match status" value="1"/>
</dbReference>
<proteinExistence type="predicted"/>
<evidence type="ECO:0000259" key="8">
    <source>
        <dbReference type="Pfam" id="PF03772"/>
    </source>
</evidence>
<keyword evidence="5 6" id="KW-0472">Membrane</keyword>